<protein>
    <submittedName>
        <fullName evidence="3">Putative transposase TnpA</fullName>
    </submittedName>
</protein>
<dbReference type="AlphaFoldDB" id="A0A1Y2K1T1"/>
<reference evidence="3 4" key="1">
    <citation type="journal article" date="2016" name="BMC Genomics">
        <title>Combined genomic and structural analyses of a cultured magnetotactic bacterium reveals its niche adaptation to a dynamic environment.</title>
        <authorList>
            <person name="Araujo A.C."/>
            <person name="Morillo V."/>
            <person name="Cypriano J."/>
            <person name="Teixeira L.C."/>
            <person name="Leao P."/>
            <person name="Lyra S."/>
            <person name="Almeida L.G."/>
            <person name="Bazylinski D.A."/>
            <person name="Vasconcellos A.T."/>
            <person name="Abreu F."/>
            <person name="Lins U."/>
        </authorList>
    </citation>
    <scope>NUCLEOTIDE SEQUENCE [LARGE SCALE GENOMIC DNA]</scope>
    <source>
        <strain evidence="3 4">IT-1</strain>
    </source>
</reference>
<evidence type="ECO:0000256" key="1">
    <source>
        <dbReference type="SAM" id="MobiDB-lite"/>
    </source>
</evidence>
<accession>A0A1Y2K1T1</accession>
<dbReference type="GO" id="GO:0003677">
    <property type="term" value="F:DNA binding"/>
    <property type="evidence" value="ECO:0007669"/>
    <property type="project" value="InterPro"/>
</dbReference>
<dbReference type="PANTHER" id="PTHR33055:SF3">
    <property type="entry name" value="PUTATIVE TRANSPOSASE FOR IS117-RELATED"/>
    <property type="match status" value="1"/>
</dbReference>
<gene>
    <name evidence="3" type="primary">tnpA1</name>
    <name evidence="3" type="ORF">MAIT1_05321</name>
</gene>
<feature type="region of interest" description="Disordered" evidence="1">
    <location>
        <begin position="181"/>
        <end position="229"/>
    </location>
</feature>
<dbReference type="InterPro" id="IPR047650">
    <property type="entry name" value="Transpos_IS110"/>
</dbReference>
<evidence type="ECO:0000313" key="4">
    <source>
        <dbReference type="Proteomes" id="UP000194003"/>
    </source>
</evidence>
<dbReference type="PANTHER" id="PTHR33055">
    <property type="entry name" value="TRANSPOSASE FOR INSERTION SEQUENCE ELEMENT IS1111A"/>
    <property type="match status" value="1"/>
</dbReference>
<name>A0A1Y2K1T1_9PROT</name>
<dbReference type="Pfam" id="PF01548">
    <property type="entry name" value="DEDD_Tnp_IS110"/>
    <property type="match status" value="1"/>
</dbReference>
<comment type="caution">
    <text evidence="3">The sequence shown here is derived from an EMBL/GenBank/DDBJ whole genome shotgun (WGS) entry which is preliminary data.</text>
</comment>
<dbReference type="InterPro" id="IPR002525">
    <property type="entry name" value="Transp_IS110-like_N"/>
</dbReference>
<organism evidence="3 4">
    <name type="scientific">Magnetofaba australis IT-1</name>
    <dbReference type="NCBI Taxonomy" id="1434232"/>
    <lineage>
        <taxon>Bacteria</taxon>
        <taxon>Pseudomonadati</taxon>
        <taxon>Pseudomonadota</taxon>
        <taxon>Magnetococcia</taxon>
        <taxon>Magnetococcales</taxon>
        <taxon>Magnetococcaceae</taxon>
        <taxon>Magnetofaba</taxon>
    </lineage>
</organism>
<feature type="domain" description="Transposase IS110-like N-terminal" evidence="2">
    <location>
        <begin position="13"/>
        <end position="153"/>
    </location>
</feature>
<evidence type="ECO:0000313" key="3">
    <source>
        <dbReference type="EMBL" id="OSM01566.1"/>
    </source>
</evidence>
<dbReference type="NCBIfam" id="NF033542">
    <property type="entry name" value="transpos_IS110"/>
    <property type="match status" value="1"/>
</dbReference>
<evidence type="ECO:0000259" key="2">
    <source>
        <dbReference type="Pfam" id="PF01548"/>
    </source>
</evidence>
<dbReference type="GO" id="GO:0004803">
    <property type="term" value="F:transposase activity"/>
    <property type="evidence" value="ECO:0007669"/>
    <property type="project" value="InterPro"/>
</dbReference>
<feature type="compositionally biased region" description="Low complexity" evidence="1">
    <location>
        <begin position="218"/>
        <end position="229"/>
    </location>
</feature>
<dbReference type="EMBL" id="LVJN01000020">
    <property type="protein sequence ID" value="OSM01566.1"/>
    <property type="molecule type" value="Genomic_DNA"/>
</dbReference>
<sequence length="229" mass="25105">MSNHIENGQVRVLGIDLGKSVFQLHGVDARGKSVLKKRLKRDELLEYMAQLPPRLVGMEASSGAHHWARKFQGYGHDVRLMAPQYVKPYVKRHKNDSVDAEAICEAVQRPNMRFVGIKSVAQQEILSLHRIRSLAVKNRTALVNQIRGLLAEYGIVFPKSIKQARRAIVLILSELHRGQGVADGDQQAGKRLSSHPVDSWGAGGVACSGEKAGPPQPVGSVGVGTSRRE</sequence>
<dbReference type="Proteomes" id="UP000194003">
    <property type="component" value="Unassembled WGS sequence"/>
</dbReference>
<keyword evidence="4" id="KW-1185">Reference proteome</keyword>
<dbReference type="GO" id="GO:0006313">
    <property type="term" value="P:DNA transposition"/>
    <property type="evidence" value="ECO:0007669"/>
    <property type="project" value="InterPro"/>
</dbReference>
<proteinExistence type="predicted"/>